<dbReference type="InterPro" id="IPR011660">
    <property type="entry name" value="VapB-like"/>
</dbReference>
<dbReference type="HOGENOM" id="CLU_165457_4_0_5"/>
<accession>Q07J94</accession>
<dbReference type="KEGG" id="rpe:RPE_4064"/>
<reference evidence="2" key="1">
    <citation type="submission" date="2006-09" db="EMBL/GenBank/DDBJ databases">
        <title>Complete sequence of Rhodopseudomonas palustris BisA53.</title>
        <authorList>
            <consortium name="US DOE Joint Genome Institute"/>
            <person name="Copeland A."/>
            <person name="Lucas S."/>
            <person name="Lapidus A."/>
            <person name="Barry K."/>
            <person name="Detter J.C."/>
            <person name="Glavina del Rio T."/>
            <person name="Hammon N."/>
            <person name="Israni S."/>
            <person name="Dalin E."/>
            <person name="Tice H."/>
            <person name="Pitluck S."/>
            <person name="Chain P."/>
            <person name="Malfatti S."/>
            <person name="Shin M."/>
            <person name="Vergez L."/>
            <person name="Schmutz J."/>
            <person name="Larimer F."/>
            <person name="Land M."/>
            <person name="Hauser L."/>
            <person name="Pelletier D.A."/>
            <person name="Kyrpides N."/>
            <person name="Kim E."/>
            <person name="Harwood C.S."/>
            <person name="Oda Y."/>
            <person name="Richardson P."/>
        </authorList>
    </citation>
    <scope>NUCLEOTIDE SEQUENCE [LARGE SCALE GENOMIC DNA]</scope>
    <source>
        <strain evidence="2">BisA53</strain>
    </source>
</reference>
<dbReference type="AlphaFoldDB" id="Q07J94"/>
<dbReference type="eggNOG" id="COG4423">
    <property type="taxonomic scope" value="Bacteria"/>
</dbReference>
<gene>
    <name evidence="2" type="ordered locus">RPE_4064</name>
</gene>
<dbReference type="EMBL" id="CP000463">
    <property type="protein sequence ID" value="ABJ07990.1"/>
    <property type="molecule type" value="Genomic_DNA"/>
</dbReference>
<protein>
    <submittedName>
        <fullName evidence="2">Rv0623 family protein transcription factor</fullName>
    </submittedName>
</protein>
<dbReference type="STRING" id="316055.RPE_4064"/>
<organism evidence="2">
    <name type="scientific">Rhodopseudomonas palustris (strain BisA53)</name>
    <dbReference type="NCBI Taxonomy" id="316055"/>
    <lineage>
        <taxon>Bacteria</taxon>
        <taxon>Pseudomonadati</taxon>
        <taxon>Pseudomonadota</taxon>
        <taxon>Alphaproteobacteria</taxon>
        <taxon>Hyphomicrobiales</taxon>
        <taxon>Nitrobacteraceae</taxon>
        <taxon>Rhodopseudomonas</taxon>
    </lineage>
</organism>
<evidence type="ECO:0000256" key="1">
    <source>
        <dbReference type="SAM" id="MobiDB-lite"/>
    </source>
</evidence>
<feature type="compositionally biased region" description="Basic and acidic residues" evidence="1">
    <location>
        <begin position="71"/>
        <end position="86"/>
    </location>
</feature>
<proteinExistence type="predicted"/>
<dbReference type="Pfam" id="PF07704">
    <property type="entry name" value="PSK_trans_fac"/>
    <property type="match status" value="1"/>
</dbReference>
<feature type="region of interest" description="Disordered" evidence="1">
    <location>
        <begin position="63"/>
        <end position="86"/>
    </location>
</feature>
<sequence length="86" mass="9595">MTAMHLNIKNDEAHRLATELAQLTGESLTGAVTAALREQLARERRRRQSDKVAERLMKIGNHYASLPDTGRSPDEILGYDEHGLPT</sequence>
<name>Q07J94_RHOP5</name>
<evidence type="ECO:0000313" key="2">
    <source>
        <dbReference type="EMBL" id="ABJ07990.1"/>
    </source>
</evidence>